<sequence>MKNLICALIILPFLASAQTIGVKDIPADGESSTTIEVKKGRNTDREFEIVTNEDELEGEAAPLLKEARANWKKACADWKAETKDLNKENQVLSLSCGKMTCTTVAMESTCSSTSKYKVKVRVK</sequence>
<organism evidence="2 3">
    <name type="scientific">Bdellovibrio reynosensis</name>
    <dbReference type="NCBI Taxonomy" id="2835041"/>
    <lineage>
        <taxon>Bacteria</taxon>
        <taxon>Pseudomonadati</taxon>
        <taxon>Bdellovibrionota</taxon>
        <taxon>Bdellovibrionia</taxon>
        <taxon>Bdellovibrionales</taxon>
        <taxon>Pseudobdellovibrionaceae</taxon>
        <taxon>Bdellovibrio</taxon>
    </lineage>
</organism>
<protein>
    <submittedName>
        <fullName evidence="2">Uncharacterized protein</fullName>
    </submittedName>
</protein>
<gene>
    <name evidence="2" type="ORF">MNR06_12890</name>
</gene>
<name>A0ABY4C7A7_9BACT</name>
<evidence type="ECO:0000313" key="2">
    <source>
        <dbReference type="EMBL" id="UOF00594.1"/>
    </source>
</evidence>
<dbReference type="EMBL" id="CP093442">
    <property type="protein sequence ID" value="UOF00594.1"/>
    <property type="molecule type" value="Genomic_DNA"/>
</dbReference>
<accession>A0ABY4C7A7</accession>
<reference evidence="2" key="1">
    <citation type="submission" date="2022-03" db="EMBL/GenBank/DDBJ databases">
        <title>Genome Identification and Characterization of new species Bdellovibrio reynosense LBG001 sp. nov. from a Mexico soil sample.</title>
        <authorList>
            <person name="Camilli A."/>
            <person name="Ajao Y."/>
            <person name="Guo X."/>
        </authorList>
    </citation>
    <scope>NUCLEOTIDE SEQUENCE</scope>
    <source>
        <strain evidence="2">LBG001</strain>
    </source>
</reference>
<feature type="chain" id="PRO_5045228231" evidence="1">
    <location>
        <begin position="18"/>
        <end position="123"/>
    </location>
</feature>
<proteinExistence type="predicted"/>
<dbReference type="Proteomes" id="UP000830116">
    <property type="component" value="Chromosome"/>
</dbReference>
<feature type="signal peptide" evidence="1">
    <location>
        <begin position="1"/>
        <end position="17"/>
    </location>
</feature>
<keyword evidence="1" id="KW-0732">Signal</keyword>
<evidence type="ECO:0000313" key="3">
    <source>
        <dbReference type="Proteomes" id="UP000830116"/>
    </source>
</evidence>
<dbReference type="RefSeq" id="WP_243536702.1">
    <property type="nucleotide sequence ID" value="NZ_CP093442.1"/>
</dbReference>
<evidence type="ECO:0000256" key="1">
    <source>
        <dbReference type="SAM" id="SignalP"/>
    </source>
</evidence>
<keyword evidence="3" id="KW-1185">Reference proteome</keyword>